<dbReference type="AlphaFoldDB" id="A0A2G6KMX9"/>
<dbReference type="EMBL" id="PDSK01000023">
    <property type="protein sequence ID" value="PIE36189.1"/>
    <property type="molecule type" value="Genomic_DNA"/>
</dbReference>
<protein>
    <submittedName>
        <fullName evidence="1">Uncharacterized protein</fullName>
    </submittedName>
</protein>
<dbReference type="Proteomes" id="UP000230821">
    <property type="component" value="Unassembled WGS sequence"/>
</dbReference>
<proteinExistence type="predicted"/>
<comment type="caution">
    <text evidence="1">The sequence shown here is derived from an EMBL/GenBank/DDBJ whole genome shotgun (WGS) entry which is preliminary data.</text>
</comment>
<evidence type="ECO:0000313" key="2">
    <source>
        <dbReference type="Proteomes" id="UP000230821"/>
    </source>
</evidence>
<evidence type="ECO:0000313" key="1">
    <source>
        <dbReference type="EMBL" id="PIE36189.1"/>
    </source>
</evidence>
<reference evidence="1 2" key="1">
    <citation type="submission" date="2017-10" db="EMBL/GenBank/DDBJ databases">
        <title>Novel microbial diversity and functional potential in the marine mammal oral microbiome.</title>
        <authorList>
            <person name="Dudek N.K."/>
            <person name="Sun C.L."/>
            <person name="Burstein D."/>
            <person name="Kantor R.S."/>
            <person name="Aliaga Goltsman D.S."/>
            <person name="Bik E.M."/>
            <person name="Thomas B.C."/>
            <person name="Banfield J.F."/>
            <person name="Relman D.A."/>
        </authorList>
    </citation>
    <scope>NUCLEOTIDE SEQUENCE [LARGE SCALE GENOMIC DNA]</scope>
    <source>
        <strain evidence="1">DOLJORAL78_47_16</strain>
    </source>
</reference>
<name>A0A2G6KMX9_9BACT</name>
<organism evidence="1 2">
    <name type="scientific">candidate division KSB3 bacterium</name>
    <dbReference type="NCBI Taxonomy" id="2044937"/>
    <lineage>
        <taxon>Bacteria</taxon>
        <taxon>candidate division KSB3</taxon>
    </lineage>
</organism>
<gene>
    <name evidence="1" type="ORF">CSA56_01140</name>
</gene>
<accession>A0A2G6KMX9</accession>
<sequence>MLRGRLYSVKVYLTDLRILAVYSIDATFPSPFVLKGMFDFMQQFFTGSVNFREEVIADEHLHESFPL</sequence>